<organism evidence="1 2">
    <name type="scientific">Molorchus minor</name>
    <dbReference type="NCBI Taxonomy" id="1323400"/>
    <lineage>
        <taxon>Eukaryota</taxon>
        <taxon>Metazoa</taxon>
        <taxon>Ecdysozoa</taxon>
        <taxon>Arthropoda</taxon>
        <taxon>Hexapoda</taxon>
        <taxon>Insecta</taxon>
        <taxon>Pterygota</taxon>
        <taxon>Neoptera</taxon>
        <taxon>Endopterygota</taxon>
        <taxon>Coleoptera</taxon>
        <taxon>Polyphaga</taxon>
        <taxon>Cucujiformia</taxon>
        <taxon>Chrysomeloidea</taxon>
        <taxon>Cerambycidae</taxon>
        <taxon>Lamiinae</taxon>
        <taxon>Monochamini</taxon>
        <taxon>Molorchus</taxon>
    </lineage>
</organism>
<protein>
    <submittedName>
        <fullName evidence="1">Uncharacterized protein</fullName>
    </submittedName>
</protein>
<comment type="caution">
    <text evidence="1">The sequence shown here is derived from an EMBL/GenBank/DDBJ whole genome shotgun (WGS) entry which is preliminary data.</text>
</comment>
<sequence length="152" mass="17481">MAMQREVGVGDFVLLDKIDLDNFMKNLELRNGQSRWNIPSASVKIPNERLVDLQPLVRHQEDRKSFLAAHLMFNVVSYVDLCYGRLLSIYRGNKNSGFSITRLTIRHCRIYSNELGTSKTGCFNINYFHSYTQFGVADGRIGHLRHSVCNHC</sequence>
<evidence type="ECO:0000313" key="1">
    <source>
        <dbReference type="EMBL" id="KAJ8977280.1"/>
    </source>
</evidence>
<evidence type="ECO:0000313" key="2">
    <source>
        <dbReference type="Proteomes" id="UP001162164"/>
    </source>
</evidence>
<accession>A0ABQ9JGW8</accession>
<proteinExistence type="predicted"/>
<dbReference type="EMBL" id="JAPWTJ010000566">
    <property type="protein sequence ID" value="KAJ8977280.1"/>
    <property type="molecule type" value="Genomic_DNA"/>
</dbReference>
<name>A0ABQ9JGW8_9CUCU</name>
<gene>
    <name evidence="1" type="ORF">NQ317_006808</name>
</gene>
<reference evidence="1" key="1">
    <citation type="journal article" date="2023" name="Insect Mol. Biol.">
        <title>Genome sequencing provides insights into the evolution of gene families encoding plant cell wall-degrading enzymes in longhorned beetles.</title>
        <authorList>
            <person name="Shin N.R."/>
            <person name="Okamura Y."/>
            <person name="Kirsch R."/>
            <person name="Pauchet Y."/>
        </authorList>
    </citation>
    <scope>NUCLEOTIDE SEQUENCE</scope>
    <source>
        <strain evidence="1">MMC_N1</strain>
    </source>
</reference>
<keyword evidence="2" id="KW-1185">Reference proteome</keyword>
<dbReference type="Proteomes" id="UP001162164">
    <property type="component" value="Unassembled WGS sequence"/>
</dbReference>